<reference evidence="1" key="1">
    <citation type="submission" date="2021-01" db="EMBL/GenBank/DDBJ databases">
        <authorList>
            <consortium name="Aspergillus luchuensis mut. kawachii IFO 4304 genome sequencing consortium"/>
            <person name="Kazuki M."/>
            <person name="Futagami T."/>
        </authorList>
    </citation>
    <scope>NUCLEOTIDE SEQUENCE</scope>
    <source>
        <strain evidence="1">IFO 4308</strain>
    </source>
</reference>
<keyword evidence="2" id="KW-1185">Reference proteome</keyword>
<dbReference type="AlphaFoldDB" id="A0A7R7W8C3"/>
<protein>
    <submittedName>
        <fullName evidence="1">Uncharacterized protein</fullName>
    </submittedName>
</protein>
<dbReference type="Proteomes" id="UP000661280">
    <property type="component" value="Chromosome 3"/>
</dbReference>
<dbReference type="EMBL" id="AP024427">
    <property type="protein sequence ID" value="BCR97748.1"/>
    <property type="molecule type" value="Genomic_DNA"/>
</dbReference>
<dbReference type="InterPro" id="IPR046670">
    <property type="entry name" value="DUF6540"/>
</dbReference>
<name>A0A7R7W8C3_ASPKA</name>
<dbReference type="KEGG" id="aluc:AKAW2_31067S"/>
<evidence type="ECO:0000313" key="1">
    <source>
        <dbReference type="EMBL" id="BCR97748.1"/>
    </source>
</evidence>
<gene>
    <name evidence="1" type="ORF">AKAW2_31067S</name>
</gene>
<sequence>MTTTTTTTLSLLVFHGSPLDFIKYRHAVLLLTTYPDNQQSMFHITGPPGEFKFVEVTGTNPTQSAKLERNIPVVSTVSGDNNSTTTTTTTTISRKMVRDACARVKVRNDLPGWNCQNWVGEALSELVKIGCCTEVQRGLAVDGMVDACLEARDEEFA</sequence>
<dbReference type="RefSeq" id="XP_041541514.1">
    <property type="nucleotide sequence ID" value="XM_041687650.1"/>
</dbReference>
<reference evidence="1" key="2">
    <citation type="submission" date="2021-02" db="EMBL/GenBank/DDBJ databases">
        <title>Aspergillus luchuensis mut. kawachii IFO 4304 genome sequence.</title>
        <authorList>
            <person name="Mori K."/>
            <person name="Kadooka C."/>
            <person name="Goto M."/>
            <person name="Futagami T."/>
        </authorList>
    </citation>
    <scope>NUCLEOTIDE SEQUENCE</scope>
    <source>
        <strain evidence="1">IFO 4308</strain>
    </source>
</reference>
<dbReference type="Pfam" id="PF20174">
    <property type="entry name" value="DUF6540"/>
    <property type="match status" value="1"/>
</dbReference>
<dbReference type="GeneID" id="64959073"/>
<accession>A0A7R7W8C3</accession>
<evidence type="ECO:0000313" key="2">
    <source>
        <dbReference type="Proteomes" id="UP000661280"/>
    </source>
</evidence>
<dbReference type="OrthoDB" id="37659at2759"/>
<organism evidence="1 2">
    <name type="scientific">Aspergillus kawachii</name>
    <name type="common">White koji mold</name>
    <name type="synonym">Aspergillus awamori var. kawachi</name>
    <dbReference type="NCBI Taxonomy" id="1069201"/>
    <lineage>
        <taxon>Eukaryota</taxon>
        <taxon>Fungi</taxon>
        <taxon>Dikarya</taxon>
        <taxon>Ascomycota</taxon>
        <taxon>Pezizomycotina</taxon>
        <taxon>Eurotiomycetes</taxon>
        <taxon>Eurotiomycetidae</taxon>
        <taxon>Eurotiales</taxon>
        <taxon>Aspergillaceae</taxon>
        <taxon>Aspergillus</taxon>
        <taxon>Aspergillus subgen. Circumdati</taxon>
    </lineage>
</organism>
<proteinExistence type="predicted"/>